<dbReference type="KEGG" id="afs:AFR_24300"/>
<dbReference type="CDD" id="cd16936">
    <property type="entry name" value="HATPase_RsbW-like"/>
    <property type="match status" value="1"/>
</dbReference>
<keyword evidence="4" id="KW-1185">Reference proteome</keyword>
<dbReference type="RefSeq" id="WP_023363716.1">
    <property type="nucleotide sequence ID" value="NC_022657.1"/>
</dbReference>
<evidence type="ECO:0000259" key="2">
    <source>
        <dbReference type="Pfam" id="PF13581"/>
    </source>
</evidence>
<dbReference type="PATRIC" id="fig|1246995.3.peg.4922"/>
<evidence type="ECO:0000256" key="1">
    <source>
        <dbReference type="ARBA" id="ARBA00022527"/>
    </source>
</evidence>
<dbReference type="PANTHER" id="PTHR35526:SF3">
    <property type="entry name" value="ANTI-SIGMA-F FACTOR RSBW"/>
    <property type="match status" value="1"/>
</dbReference>
<dbReference type="eggNOG" id="COG3920">
    <property type="taxonomic scope" value="Bacteria"/>
</dbReference>
<dbReference type="Gene3D" id="3.30.565.10">
    <property type="entry name" value="Histidine kinase-like ATPase, C-terminal domain"/>
    <property type="match status" value="1"/>
</dbReference>
<evidence type="ECO:0000313" key="4">
    <source>
        <dbReference type="Proteomes" id="UP000017746"/>
    </source>
</evidence>
<dbReference type="HOGENOM" id="CLU_090336_25_0_11"/>
<sequence length="144" mass="15694">MSLETASRPPDTAEEVQHWVLDSATELRRLRAGLFEALMGEPMPPDGRLDDVPEQVAIAATELATNAIRHGRPPTRVHLRRTEHTFVLDVADEDPGTVPEVAGPRAPGDGGLGLHIVAELAEAIGWYAEGTRKHVWAEFRIPPA</sequence>
<dbReference type="EMBL" id="CP006272">
    <property type="protein sequence ID" value="AGZ43126.1"/>
    <property type="molecule type" value="Genomic_DNA"/>
</dbReference>
<dbReference type="Pfam" id="PF13581">
    <property type="entry name" value="HATPase_c_2"/>
    <property type="match status" value="1"/>
</dbReference>
<keyword evidence="1" id="KW-0808">Transferase</keyword>
<name>U5W5D9_9ACTN</name>
<dbReference type="GO" id="GO:0004674">
    <property type="term" value="F:protein serine/threonine kinase activity"/>
    <property type="evidence" value="ECO:0007669"/>
    <property type="project" value="UniProtKB-KW"/>
</dbReference>
<dbReference type="InterPro" id="IPR036890">
    <property type="entry name" value="HATPase_C_sf"/>
</dbReference>
<reference evidence="3 4" key="1">
    <citation type="journal article" date="2014" name="J. Biotechnol.">
        <title>Complete genome sequence of the actinobacterium Actinoplanes friuliensis HAG 010964, producer of the lipopeptide antibiotic friulimycin.</title>
        <authorList>
            <person name="Ruckert C."/>
            <person name="Szczepanowski R."/>
            <person name="Albersmeier A."/>
            <person name="Goesmann A."/>
            <person name="Fischer N."/>
            <person name="Steinkamper A."/>
            <person name="Puhler A."/>
            <person name="Biener R."/>
            <person name="Schwartz D."/>
            <person name="Kalinowski J."/>
        </authorList>
    </citation>
    <scope>NUCLEOTIDE SEQUENCE [LARGE SCALE GENOMIC DNA]</scope>
    <source>
        <strain evidence="3 4">DSM 7358</strain>
    </source>
</reference>
<keyword evidence="1" id="KW-0723">Serine/threonine-protein kinase</keyword>
<accession>U5W5D9</accession>
<proteinExistence type="predicted"/>
<dbReference type="STRING" id="1246995.AFR_24300"/>
<protein>
    <recommendedName>
        <fullName evidence="2">Histidine kinase/HSP90-like ATPase domain-containing protein</fullName>
    </recommendedName>
</protein>
<dbReference type="PANTHER" id="PTHR35526">
    <property type="entry name" value="ANTI-SIGMA-F FACTOR RSBW-RELATED"/>
    <property type="match status" value="1"/>
</dbReference>
<organism evidence="3 4">
    <name type="scientific">Actinoplanes friuliensis DSM 7358</name>
    <dbReference type="NCBI Taxonomy" id="1246995"/>
    <lineage>
        <taxon>Bacteria</taxon>
        <taxon>Bacillati</taxon>
        <taxon>Actinomycetota</taxon>
        <taxon>Actinomycetes</taxon>
        <taxon>Micromonosporales</taxon>
        <taxon>Micromonosporaceae</taxon>
        <taxon>Actinoplanes</taxon>
    </lineage>
</organism>
<feature type="domain" description="Histidine kinase/HSP90-like ATPase" evidence="2">
    <location>
        <begin position="50"/>
        <end position="136"/>
    </location>
</feature>
<gene>
    <name evidence="3" type="ORF">AFR_24300</name>
</gene>
<evidence type="ECO:0000313" key="3">
    <source>
        <dbReference type="EMBL" id="AGZ43126.1"/>
    </source>
</evidence>
<dbReference type="InterPro" id="IPR050267">
    <property type="entry name" value="Anti-sigma-factor_SerPK"/>
</dbReference>
<dbReference type="AlphaFoldDB" id="U5W5D9"/>
<dbReference type="SUPFAM" id="SSF55874">
    <property type="entry name" value="ATPase domain of HSP90 chaperone/DNA topoisomerase II/histidine kinase"/>
    <property type="match status" value="1"/>
</dbReference>
<dbReference type="Proteomes" id="UP000017746">
    <property type="component" value="Chromosome"/>
</dbReference>
<keyword evidence="1" id="KW-0418">Kinase</keyword>
<dbReference type="InterPro" id="IPR003594">
    <property type="entry name" value="HATPase_dom"/>
</dbReference>